<feature type="domain" description="Reverse transcriptase" evidence="1">
    <location>
        <begin position="14"/>
        <end position="286"/>
    </location>
</feature>
<reference evidence="2" key="2">
    <citation type="submission" date="2025-09" db="UniProtKB">
        <authorList>
            <consortium name="Ensembl"/>
        </authorList>
    </citation>
    <scope>IDENTIFICATION</scope>
</reference>
<dbReference type="InterPro" id="IPR000477">
    <property type="entry name" value="RT_dom"/>
</dbReference>
<dbReference type="GeneTree" id="ENSGT00940000164735"/>
<keyword evidence="3" id="KW-1185">Reference proteome</keyword>
<organism evidence="2 3">
    <name type="scientific">Oreochromis niloticus</name>
    <name type="common">Nile tilapia</name>
    <name type="synonym">Tilapia nilotica</name>
    <dbReference type="NCBI Taxonomy" id="8128"/>
    <lineage>
        <taxon>Eukaryota</taxon>
        <taxon>Metazoa</taxon>
        <taxon>Chordata</taxon>
        <taxon>Craniata</taxon>
        <taxon>Vertebrata</taxon>
        <taxon>Euteleostomi</taxon>
        <taxon>Actinopterygii</taxon>
        <taxon>Neopterygii</taxon>
        <taxon>Teleostei</taxon>
        <taxon>Neoteleostei</taxon>
        <taxon>Acanthomorphata</taxon>
        <taxon>Ovalentaria</taxon>
        <taxon>Cichlomorphae</taxon>
        <taxon>Cichliformes</taxon>
        <taxon>Cichlidae</taxon>
        <taxon>African cichlids</taxon>
        <taxon>Pseudocrenilabrinae</taxon>
        <taxon>Oreochromini</taxon>
        <taxon>Oreochromis</taxon>
    </lineage>
</organism>
<evidence type="ECO:0000313" key="2">
    <source>
        <dbReference type="Ensembl" id="ENSONIP00000035810.1"/>
    </source>
</evidence>
<dbReference type="SUPFAM" id="SSF56672">
    <property type="entry name" value="DNA/RNA polymerases"/>
    <property type="match status" value="1"/>
</dbReference>
<dbReference type="PANTHER" id="PTHR31635:SF196">
    <property type="entry name" value="REVERSE TRANSCRIPTASE DOMAIN-CONTAINING PROTEIN-RELATED"/>
    <property type="match status" value="1"/>
</dbReference>
<protein>
    <recommendedName>
        <fullName evidence="1">Reverse transcriptase domain-containing protein</fullName>
    </recommendedName>
</protein>
<dbReference type="InterPro" id="IPR043502">
    <property type="entry name" value="DNA/RNA_pol_sf"/>
</dbReference>
<dbReference type="PROSITE" id="PS50878">
    <property type="entry name" value="RT_POL"/>
    <property type="match status" value="1"/>
</dbReference>
<dbReference type="Ensembl" id="ENSONIT00000073885.1">
    <property type="protein sequence ID" value="ENSONIP00000035810.1"/>
    <property type="gene ID" value="ENSONIG00000040968.1"/>
</dbReference>
<dbReference type="InParanoid" id="A0A669BN31"/>
<dbReference type="Pfam" id="PF00078">
    <property type="entry name" value="RVT_1"/>
    <property type="match status" value="1"/>
</dbReference>
<dbReference type="Proteomes" id="UP000005207">
    <property type="component" value="Unplaced"/>
</dbReference>
<evidence type="ECO:0000259" key="1">
    <source>
        <dbReference type="PROSITE" id="PS50878"/>
    </source>
</evidence>
<dbReference type="OMA" id="QAPWRTV"/>
<evidence type="ECO:0000313" key="3">
    <source>
        <dbReference type="Proteomes" id="UP000005207"/>
    </source>
</evidence>
<sequence>MPKLAPLMTNMYKHSLEVGSLPPSLLQASISLILKKDKDPLQCGSYRPISLLNVDYKILAKLLAMRVEAALPSVINPDQTGFIKGRYAFSNLRRLFNVLYNPSDSNSPEFGISLDSEKAFDRVEWGYLFYVLEKFGFGKIIVSWLKLLYTSPLAAIKTNGTCSDFFPLFRGTRQGCPMSPLLFALAIEPLAISLRSNPDITGVTRYGIEQRVSLYADDLLLYISEPASSFPMVLSILEQFSLISGYNLNLTKSELFPLNAAAQKYQCTALPFRAVSDNFTYLGVKIKNQFHALFKLNFDPLVKKVRQDLDRWSLLHLSVAGRINTIKMNILQRFSFLFQCVPVFIPISFFVKLDKILSGFIWNKKTPRIRKTYLQRPKKMGGMALPNLMFYYWACNIRILRYWLQGEGMNNAPAWLSLEISSCALSSLPALIYAQKQPPSAGFYNNSIVKVTLKIWYQFRRYFKLTFFSLQSPILKNPSFQPPLVDGAFYLWASLGIRSFSDLYIQNTFASFEQLSLKFGLPKSHFFRYLQIRSFVKDKSSQFPSRSHSHDFDNLLSPPPPSQGLISCLYGRICSFGNFSTSAIKKEQDLGCAIQDDSWDKILYRVHGSSLCAKHGLIQCKILHRVHWTKARLAQIYPNLSPDCDRCHQTPASLIHMFWSCPSLKQYWGPFFVPRLLHPRSNDTSKIKSSR</sequence>
<dbReference type="CDD" id="cd01650">
    <property type="entry name" value="RT_nLTR_like"/>
    <property type="match status" value="1"/>
</dbReference>
<proteinExistence type="predicted"/>
<name>A0A669BN31_ORENI</name>
<dbReference type="PANTHER" id="PTHR31635">
    <property type="entry name" value="REVERSE TRANSCRIPTASE DOMAIN-CONTAINING PROTEIN-RELATED"/>
    <property type="match status" value="1"/>
</dbReference>
<dbReference type="AlphaFoldDB" id="A0A669BN31"/>
<reference evidence="2" key="1">
    <citation type="submission" date="2025-08" db="UniProtKB">
        <authorList>
            <consortium name="Ensembl"/>
        </authorList>
    </citation>
    <scope>IDENTIFICATION</scope>
</reference>
<accession>A0A669BN31</accession>